<evidence type="ECO:0000256" key="1">
    <source>
        <dbReference type="SAM" id="MobiDB-lite"/>
    </source>
</evidence>
<dbReference type="InterPro" id="IPR024399">
    <property type="entry name" value="DUF2628"/>
</dbReference>
<accession>A0A318TG47</accession>
<keyword evidence="2" id="KW-0812">Transmembrane</keyword>
<feature type="compositionally biased region" description="Polar residues" evidence="1">
    <location>
        <begin position="141"/>
        <end position="152"/>
    </location>
</feature>
<proteinExistence type="predicted"/>
<keyword evidence="2" id="KW-0472">Membrane</keyword>
<dbReference type="RefSeq" id="WP_110782790.1">
    <property type="nucleotide sequence ID" value="NZ_QJTI01000044.1"/>
</dbReference>
<evidence type="ECO:0000313" key="3">
    <source>
        <dbReference type="EMBL" id="PYE99030.1"/>
    </source>
</evidence>
<protein>
    <submittedName>
        <fullName evidence="3">Uncharacterized protein DUF2628</fullName>
    </submittedName>
</protein>
<comment type="caution">
    <text evidence="3">The sequence shown here is derived from an EMBL/GenBank/DDBJ whole genome shotgun (WGS) entry which is preliminary data.</text>
</comment>
<dbReference type="OrthoDB" id="7285394at2"/>
<keyword evidence="4" id="KW-1185">Reference proteome</keyword>
<reference evidence="3 4" key="1">
    <citation type="submission" date="2018-06" db="EMBL/GenBank/DDBJ databases">
        <title>Genomic Encyclopedia of Archaeal and Bacterial Type Strains, Phase II (KMG-II): from individual species to whole genera.</title>
        <authorList>
            <person name="Goeker M."/>
        </authorList>
    </citation>
    <scope>NUCLEOTIDE SEQUENCE [LARGE SCALE GENOMIC DNA]</scope>
    <source>
        <strain evidence="3 4">JCM 11668</strain>
    </source>
</reference>
<dbReference type="Pfam" id="PF10947">
    <property type="entry name" value="DUF2628"/>
    <property type="match status" value="1"/>
</dbReference>
<dbReference type="EMBL" id="QJTI01000044">
    <property type="protein sequence ID" value="PYE99030.1"/>
    <property type="molecule type" value="Genomic_DNA"/>
</dbReference>
<feature type="transmembrane region" description="Helical" evidence="2">
    <location>
        <begin position="76"/>
        <end position="93"/>
    </location>
</feature>
<gene>
    <name evidence="3" type="ORF">BJ122_1447</name>
</gene>
<evidence type="ECO:0000313" key="4">
    <source>
        <dbReference type="Proteomes" id="UP000248148"/>
    </source>
</evidence>
<dbReference type="AlphaFoldDB" id="A0A318TG47"/>
<keyword evidence="2" id="KW-1133">Transmembrane helix</keyword>
<name>A0A318TG47_9BRAD</name>
<feature type="region of interest" description="Disordered" evidence="1">
    <location>
        <begin position="132"/>
        <end position="166"/>
    </location>
</feature>
<feature type="transmembrane region" description="Helical" evidence="2">
    <location>
        <begin position="47"/>
        <end position="70"/>
    </location>
</feature>
<sequence length="166" mass="18292">MPVYTVHAPAVAAASGPAAADRFVFIRDGFHGWAFVGGPFWLIYHRLWTVLAGYVAFNVALTVLLTALNVDAGSRFAVLLLIALLLGLEAPTLRRWTLARRGWRQLDVVTADDQDSAERRFFDRWTAQAADSYQPPIDRSTLPSPRPSTASQGEIFGLFPRPGAPR</sequence>
<evidence type="ECO:0000256" key="2">
    <source>
        <dbReference type="SAM" id="Phobius"/>
    </source>
</evidence>
<organism evidence="3 4">
    <name type="scientific">Rhodopseudomonas faecalis</name>
    <dbReference type="NCBI Taxonomy" id="99655"/>
    <lineage>
        <taxon>Bacteria</taxon>
        <taxon>Pseudomonadati</taxon>
        <taxon>Pseudomonadota</taxon>
        <taxon>Alphaproteobacteria</taxon>
        <taxon>Hyphomicrobiales</taxon>
        <taxon>Nitrobacteraceae</taxon>
        <taxon>Rhodopseudomonas</taxon>
    </lineage>
</organism>
<dbReference type="Proteomes" id="UP000248148">
    <property type="component" value="Unassembled WGS sequence"/>
</dbReference>